<sequence length="423" mass="47779">MDKDNNNDTSYFNSPDNNNSAGDNHIVYKNKFQPNSRYFTIVIYGLLFVLGAILIFKLIGGFNNTLNIIKYIFNVISPFVIGAFIAFILYPLVRFFYRHLFKEKCHLKSDKLSKYLSILITYIIAIGIITILMVFIIPQLYTSITDIVDKLPVWYNNITGLVNSFEDKHADLGFIDYAVINEQLNNLYPKVISYLTDMLTNLLPYVVNTSMAIVKGLVNLIIAIMVSVYMISDHKNIFYNFKRVLYAVFPKNAADTTRKICRESGTIFLKFMYGKALDSLIIGIICFICMTIFKFPYTVLISVIVGITNMIPYFGPYIGGVMGGIIIVIVNPIQVIFFAILILVIQQFDGLFLGPKILGESTGLKPLWVIFAIVVGGALFGVLGMFLGVPVMAVICYITNLVVEHFLKKRNISVQPYDSPDEM</sequence>
<dbReference type="EMBL" id="JBBMER010000011">
    <property type="protein sequence ID" value="MEQ2380634.1"/>
    <property type="molecule type" value="Genomic_DNA"/>
</dbReference>
<dbReference type="Pfam" id="PF01594">
    <property type="entry name" value="AI-2E_transport"/>
    <property type="match status" value="1"/>
</dbReference>
<feature type="transmembrane region" description="Helical" evidence="8">
    <location>
        <begin position="325"/>
        <end position="348"/>
    </location>
</feature>
<evidence type="ECO:0000256" key="3">
    <source>
        <dbReference type="ARBA" id="ARBA00022448"/>
    </source>
</evidence>
<gene>
    <name evidence="9" type="ORF">WMO14_12280</name>
</gene>
<accession>A0ABV1BYJ3</accession>
<evidence type="ECO:0000313" key="10">
    <source>
        <dbReference type="Proteomes" id="UP001442364"/>
    </source>
</evidence>
<keyword evidence="6 8" id="KW-1133">Transmembrane helix</keyword>
<keyword evidence="3" id="KW-0813">Transport</keyword>
<keyword evidence="5 8" id="KW-0812">Transmembrane</keyword>
<feature type="transmembrane region" description="Helical" evidence="8">
    <location>
        <begin position="368"/>
        <end position="401"/>
    </location>
</feature>
<keyword evidence="7 8" id="KW-0472">Membrane</keyword>
<feature type="transmembrane region" description="Helical" evidence="8">
    <location>
        <begin position="276"/>
        <end position="293"/>
    </location>
</feature>
<comment type="similarity">
    <text evidence="2">Belongs to the autoinducer-2 exporter (AI-2E) (TC 2.A.86) family.</text>
</comment>
<evidence type="ECO:0000256" key="6">
    <source>
        <dbReference type="ARBA" id="ARBA00022989"/>
    </source>
</evidence>
<evidence type="ECO:0000256" key="1">
    <source>
        <dbReference type="ARBA" id="ARBA00004651"/>
    </source>
</evidence>
<protein>
    <submittedName>
        <fullName evidence="9">AI-2E family transporter</fullName>
    </submittedName>
</protein>
<feature type="transmembrane region" description="Helical" evidence="8">
    <location>
        <begin position="118"/>
        <end position="141"/>
    </location>
</feature>
<reference evidence="9 10" key="1">
    <citation type="submission" date="2024-03" db="EMBL/GenBank/DDBJ databases">
        <title>Human intestinal bacterial collection.</title>
        <authorList>
            <person name="Pauvert C."/>
            <person name="Hitch T.C.A."/>
            <person name="Clavel T."/>
        </authorList>
    </citation>
    <scope>NUCLEOTIDE SEQUENCE [LARGE SCALE GENOMIC DNA]</scope>
    <source>
        <strain evidence="9 10">CLA-AA-H255</strain>
    </source>
</reference>
<comment type="subcellular location">
    <subcellularLocation>
        <location evidence="1">Cell membrane</location>
        <topology evidence="1">Multi-pass membrane protein</topology>
    </subcellularLocation>
</comment>
<dbReference type="PANTHER" id="PTHR21716:SF53">
    <property type="entry name" value="PERMEASE PERM-RELATED"/>
    <property type="match status" value="1"/>
</dbReference>
<feature type="transmembrane region" description="Helical" evidence="8">
    <location>
        <begin position="71"/>
        <end position="97"/>
    </location>
</feature>
<dbReference type="RefSeq" id="WP_022503123.1">
    <property type="nucleotide sequence ID" value="NZ_DAWCMB010000403.1"/>
</dbReference>
<keyword evidence="4" id="KW-1003">Cell membrane</keyword>
<feature type="transmembrane region" description="Helical" evidence="8">
    <location>
        <begin position="212"/>
        <end position="232"/>
    </location>
</feature>
<organism evidence="9 10">
    <name type="scientific">[Lactobacillus] rogosae</name>
    <dbReference type="NCBI Taxonomy" id="706562"/>
    <lineage>
        <taxon>Bacteria</taxon>
        <taxon>Bacillati</taxon>
        <taxon>Bacillota</taxon>
        <taxon>Clostridia</taxon>
        <taxon>Lachnospirales</taxon>
        <taxon>Lachnospiraceae</taxon>
        <taxon>Lachnospira</taxon>
    </lineage>
</organism>
<evidence type="ECO:0000256" key="5">
    <source>
        <dbReference type="ARBA" id="ARBA00022692"/>
    </source>
</evidence>
<proteinExistence type="inferred from homology"/>
<dbReference type="InterPro" id="IPR002549">
    <property type="entry name" value="AI-2E-like"/>
</dbReference>
<feature type="transmembrane region" description="Helical" evidence="8">
    <location>
        <begin position="38"/>
        <end position="59"/>
    </location>
</feature>
<feature type="transmembrane region" description="Helical" evidence="8">
    <location>
        <begin position="299"/>
        <end position="318"/>
    </location>
</feature>
<evidence type="ECO:0000256" key="8">
    <source>
        <dbReference type="SAM" id="Phobius"/>
    </source>
</evidence>
<evidence type="ECO:0000256" key="2">
    <source>
        <dbReference type="ARBA" id="ARBA00009773"/>
    </source>
</evidence>
<evidence type="ECO:0000313" key="9">
    <source>
        <dbReference type="EMBL" id="MEQ2380634.1"/>
    </source>
</evidence>
<comment type="caution">
    <text evidence="9">The sequence shown here is derived from an EMBL/GenBank/DDBJ whole genome shotgun (WGS) entry which is preliminary data.</text>
</comment>
<dbReference type="Proteomes" id="UP001442364">
    <property type="component" value="Unassembled WGS sequence"/>
</dbReference>
<name>A0ABV1BYJ3_9FIRM</name>
<dbReference type="PANTHER" id="PTHR21716">
    <property type="entry name" value="TRANSMEMBRANE PROTEIN"/>
    <property type="match status" value="1"/>
</dbReference>
<evidence type="ECO:0000256" key="7">
    <source>
        <dbReference type="ARBA" id="ARBA00023136"/>
    </source>
</evidence>
<evidence type="ECO:0000256" key="4">
    <source>
        <dbReference type="ARBA" id="ARBA00022475"/>
    </source>
</evidence>
<keyword evidence="10" id="KW-1185">Reference proteome</keyword>